<accession>A0A2G9CAF2</accession>
<evidence type="ECO:0000313" key="2">
    <source>
        <dbReference type="EMBL" id="PIM53408.1"/>
    </source>
</evidence>
<sequence length="162" mass="16781">MFNPVRFFKSAVAAAAFAAASTAAMAETKDLSIAVFAEIPTATFYVTASPTWNASEIQSFGYSNGALQPMSRSLEIKSTIGAVRAYLLTTAELLGAANKKIGIDVVINGKTLNVGSSQTVEVLDKATAATGKRVSVTLTPSTATSTPGTYNGQVAMVFDSTI</sequence>
<evidence type="ECO:0000313" key="3">
    <source>
        <dbReference type="Proteomes" id="UP000231501"/>
    </source>
</evidence>
<dbReference type="RefSeq" id="WP_099861431.1">
    <property type="nucleotide sequence ID" value="NZ_PEOG01000021.1"/>
</dbReference>
<dbReference type="AlphaFoldDB" id="A0A2G9CAF2"/>
<keyword evidence="1" id="KW-0732">Signal</keyword>
<dbReference type="Gene3D" id="2.60.40.2040">
    <property type="entry name" value="CFA/I fimbrial subunit E, pilin domain"/>
    <property type="match status" value="1"/>
</dbReference>
<protein>
    <recommendedName>
        <fullName evidence="4">Adhesin</fullName>
    </recommendedName>
</protein>
<feature type="signal peptide" evidence="1">
    <location>
        <begin position="1"/>
        <end position="26"/>
    </location>
</feature>
<evidence type="ECO:0000256" key="1">
    <source>
        <dbReference type="SAM" id="SignalP"/>
    </source>
</evidence>
<dbReference type="InterPro" id="IPR007540">
    <property type="entry name" value="Fimbrial_CS1-type"/>
</dbReference>
<evidence type="ECO:0008006" key="4">
    <source>
        <dbReference type="Google" id="ProtNLM"/>
    </source>
</evidence>
<dbReference type="EMBL" id="PEOG01000021">
    <property type="protein sequence ID" value="PIM53408.1"/>
    <property type="molecule type" value="Genomic_DNA"/>
</dbReference>
<feature type="chain" id="PRO_5013822695" description="Adhesin" evidence="1">
    <location>
        <begin position="27"/>
        <end position="162"/>
    </location>
</feature>
<proteinExistence type="predicted"/>
<dbReference type="Pfam" id="PF04449">
    <property type="entry name" value="Fimbrial_CS1"/>
    <property type="match status" value="1"/>
</dbReference>
<reference evidence="2 3" key="1">
    <citation type="submission" date="2017-11" db="EMBL/GenBank/DDBJ databases">
        <title>Draft genome sequence of Mitsuaria sp. HWN-4.</title>
        <authorList>
            <person name="Gundlapally S.R."/>
        </authorList>
    </citation>
    <scope>NUCLEOTIDE SEQUENCE [LARGE SCALE GENOMIC DNA]</scope>
    <source>
        <strain evidence="2 3">HWN-4</strain>
    </source>
</reference>
<keyword evidence="3" id="KW-1185">Reference proteome</keyword>
<dbReference type="OrthoDB" id="6631372at2"/>
<gene>
    <name evidence="2" type="ORF">CS062_09570</name>
</gene>
<comment type="caution">
    <text evidence="2">The sequence shown here is derived from an EMBL/GenBank/DDBJ whole genome shotgun (WGS) entry which is preliminary data.</text>
</comment>
<organism evidence="2 3">
    <name type="scientific">Roseateles chitinivorans</name>
    <dbReference type="NCBI Taxonomy" id="2917965"/>
    <lineage>
        <taxon>Bacteria</taxon>
        <taxon>Pseudomonadati</taxon>
        <taxon>Pseudomonadota</taxon>
        <taxon>Betaproteobacteria</taxon>
        <taxon>Burkholderiales</taxon>
        <taxon>Sphaerotilaceae</taxon>
        <taxon>Roseateles</taxon>
    </lineage>
</organism>
<name>A0A2G9CAF2_9BURK</name>
<dbReference type="Proteomes" id="UP000231501">
    <property type="component" value="Unassembled WGS sequence"/>
</dbReference>
<dbReference type="GO" id="GO:0009289">
    <property type="term" value="C:pilus"/>
    <property type="evidence" value="ECO:0007669"/>
    <property type="project" value="InterPro"/>
</dbReference>